<dbReference type="Gene3D" id="1.20.272.10">
    <property type="match status" value="1"/>
</dbReference>
<dbReference type="Gene3D" id="3.40.50.300">
    <property type="entry name" value="P-loop containing nucleotide triphosphate hydrolases"/>
    <property type="match status" value="1"/>
</dbReference>
<dbReference type="EMBL" id="CZBY01000031">
    <property type="protein sequence ID" value="CUQ92415.1"/>
    <property type="molecule type" value="Genomic_DNA"/>
</dbReference>
<dbReference type="Pfam" id="PF21694">
    <property type="entry name" value="DNA_pol3_delta_C"/>
    <property type="match status" value="1"/>
</dbReference>
<accession>A0A174ZYH7</accession>
<reference evidence="11 12" key="1">
    <citation type="submission" date="2015-09" db="EMBL/GenBank/DDBJ databases">
        <authorList>
            <consortium name="Pathogen Informatics"/>
        </authorList>
    </citation>
    <scope>NUCLEOTIDE SEQUENCE [LARGE SCALE GENOMIC DNA]</scope>
    <source>
        <strain evidence="11 12">2789STDY5834928</strain>
    </source>
</reference>
<keyword evidence="6" id="KW-0239">DNA-directed DNA polymerase</keyword>
<dbReference type="AlphaFoldDB" id="A0A174ZYH7"/>
<dbReference type="STRING" id="39492.ERS852540_02521"/>
<organism evidence="11 12">
    <name type="scientific">[Eubacterium] siraeum</name>
    <dbReference type="NCBI Taxonomy" id="39492"/>
    <lineage>
        <taxon>Bacteria</taxon>
        <taxon>Bacillati</taxon>
        <taxon>Bacillota</taxon>
        <taxon>Clostridia</taxon>
        <taxon>Eubacteriales</taxon>
        <taxon>Oscillospiraceae</taxon>
        <taxon>Oscillospiraceae incertae sedis</taxon>
    </lineage>
</organism>
<evidence type="ECO:0000256" key="5">
    <source>
        <dbReference type="ARBA" id="ARBA00022705"/>
    </source>
</evidence>
<gene>
    <name evidence="11" type="ORF">ERS852540_02521</name>
</gene>
<evidence type="ECO:0000256" key="8">
    <source>
        <dbReference type="ARBA" id="ARBA00049244"/>
    </source>
</evidence>
<comment type="similarity">
    <text evidence="7">Belongs to the DNA polymerase HolA subunit family.</text>
</comment>
<dbReference type="InterPro" id="IPR048466">
    <property type="entry name" value="DNA_pol3_delta-like_C"/>
</dbReference>
<keyword evidence="3" id="KW-0808">Transferase</keyword>
<dbReference type="GO" id="GO:0003887">
    <property type="term" value="F:DNA-directed DNA polymerase activity"/>
    <property type="evidence" value="ECO:0007669"/>
    <property type="project" value="UniProtKB-KW"/>
</dbReference>
<protein>
    <recommendedName>
        <fullName evidence="2">DNA polymerase III subunit delta</fullName>
        <ecNumber evidence="1">2.7.7.7</ecNumber>
    </recommendedName>
</protein>
<dbReference type="SUPFAM" id="SSF52540">
    <property type="entry name" value="P-loop containing nucleoside triphosphate hydrolases"/>
    <property type="match status" value="1"/>
</dbReference>
<feature type="domain" description="DNA polymerase III delta subunit-like C-terminal" evidence="10">
    <location>
        <begin position="228"/>
        <end position="350"/>
    </location>
</feature>
<dbReference type="EC" id="2.7.7.7" evidence="1"/>
<evidence type="ECO:0000313" key="11">
    <source>
        <dbReference type="EMBL" id="CUQ92415.1"/>
    </source>
</evidence>
<evidence type="ECO:0000256" key="4">
    <source>
        <dbReference type="ARBA" id="ARBA00022695"/>
    </source>
</evidence>
<evidence type="ECO:0000256" key="3">
    <source>
        <dbReference type="ARBA" id="ARBA00022679"/>
    </source>
</evidence>
<dbReference type="GO" id="GO:0009360">
    <property type="term" value="C:DNA polymerase III complex"/>
    <property type="evidence" value="ECO:0007669"/>
    <property type="project" value="InterPro"/>
</dbReference>
<dbReference type="InterPro" id="IPR008921">
    <property type="entry name" value="DNA_pol3_clamp-load_cplx_C"/>
</dbReference>
<dbReference type="GO" id="GO:0006261">
    <property type="term" value="P:DNA-templated DNA replication"/>
    <property type="evidence" value="ECO:0007669"/>
    <property type="project" value="TreeGrafter"/>
</dbReference>
<evidence type="ECO:0000256" key="2">
    <source>
        <dbReference type="ARBA" id="ARBA00017703"/>
    </source>
</evidence>
<dbReference type="SUPFAM" id="SSF48019">
    <property type="entry name" value="post-AAA+ oligomerization domain-like"/>
    <property type="match status" value="1"/>
</dbReference>
<evidence type="ECO:0000256" key="1">
    <source>
        <dbReference type="ARBA" id="ARBA00012417"/>
    </source>
</evidence>
<dbReference type="NCBIfam" id="TIGR01128">
    <property type="entry name" value="holA"/>
    <property type="match status" value="1"/>
</dbReference>
<name>A0A174ZYH7_9FIRM</name>
<dbReference type="OrthoDB" id="9775929at2"/>
<evidence type="ECO:0000256" key="6">
    <source>
        <dbReference type="ARBA" id="ARBA00022932"/>
    </source>
</evidence>
<evidence type="ECO:0000259" key="10">
    <source>
        <dbReference type="Pfam" id="PF21694"/>
    </source>
</evidence>
<dbReference type="InterPro" id="IPR005790">
    <property type="entry name" value="DNA_polIII_delta"/>
</dbReference>
<proteinExistence type="inferred from homology"/>
<keyword evidence="4" id="KW-0548">Nucleotidyltransferase</keyword>
<evidence type="ECO:0000256" key="7">
    <source>
        <dbReference type="ARBA" id="ARBA00034754"/>
    </source>
</evidence>
<keyword evidence="5" id="KW-0235">DNA replication</keyword>
<dbReference type="Gene3D" id="1.10.8.60">
    <property type="match status" value="1"/>
</dbReference>
<dbReference type="GO" id="GO:0003677">
    <property type="term" value="F:DNA binding"/>
    <property type="evidence" value="ECO:0007669"/>
    <property type="project" value="InterPro"/>
</dbReference>
<dbReference type="PANTHER" id="PTHR34388:SF1">
    <property type="entry name" value="DNA POLYMERASE III SUBUNIT DELTA"/>
    <property type="match status" value="1"/>
</dbReference>
<dbReference type="PANTHER" id="PTHR34388">
    <property type="entry name" value="DNA POLYMERASE III SUBUNIT DELTA"/>
    <property type="match status" value="1"/>
</dbReference>
<dbReference type="InterPro" id="IPR027417">
    <property type="entry name" value="P-loop_NTPase"/>
</dbReference>
<sequence>MQLQIERGNSMKLDEDKLSTAIKSREISRVNYLYGEERFLVKTYTDRLLDATVGKDRNDINLIKLAGTFPVDTLTDSIDSMPLFADSKAVLISDLDLEKFDDNGIETILNSLKDVPDECTVIISMTGNTEQLKKAKNKKLITALTKQKNAAVCEFAHLTTARVTELIMKKAAKRGCVISRADAQHIAELTLCDLSLASTETDKLCSYAGTGEITAEMIDKLTIKQLDTSIYSLATELLKGNRRQALLILDDLIAQKIEPVVILAALSSNYIDFYRAKTAQGAGKSSQQTADDFGYAKNRTFVVTKAMNLVSRLDTEHIRNCLDILFNADLALKTSAINYRTVLEETIVKLSPEKSRRSYY</sequence>
<dbReference type="Proteomes" id="UP000095662">
    <property type="component" value="Unassembled WGS sequence"/>
</dbReference>
<comment type="catalytic activity">
    <reaction evidence="8">
        <text>DNA(n) + a 2'-deoxyribonucleoside 5'-triphosphate = DNA(n+1) + diphosphate</text>
        <dbReference type="Rhea" id="RHEA:22508"/>
        <dbReference type="Rhea" id="RHEA-COMP:17339"/>
        <dbReference type="Rhea" id="RHEA-COMP:17340"/>
        <dbReference type="ChEBI" id="CHEBI:33019"/>
        <dbReference type="ChEBI" id="CHEBI:61560"/>
        <dbReference type="ChEBI" id="CHEBI:173112"/>
        <dbReference type="EC" id="2.7.7.7"/>
    </reaction>
</comment>
<feature type="domain" description="DNA polymerase III delta N-terminal" evidence="9">
    <location>
        <begin position="33"/>
        <end position="146"/>
    </location>
</feature>
<evidence type="ECO:0000259" key="9">
    <source>
        <dbReference type="Pfam" id="PF06144"/>
    </source>
</evidence>
<dbReference type="InterPro" id="IPR010372">
    <property type="entry name" value="DNA_pol3_delta_N"/>
</dbReference>
<evidence type="ECO:0000313" key="12">
    <source>
        <dbReference type="Proteomes" id="UP000095662"/>
    </source>
</evidence>
<dbReference type="Pfam" id="PF06144">
    <property type="entry name" value="DNA_pol3_delta"/>
    <property type="match status" value="1"/>
</dbReference>